<feature type="domain" description="LysR substrate-binding" evidence="2">
    <location>
        <begin position="1"/>
        <end position="180"/>
    </location>
</feature>
<proteinExistence type="inferred from homology"/>
<protein>
    <recommendedName>
        <fullName evidence="2">LysR substrate-binding domain-containing protein</fullName>
    </recommendedName>
</protein>
<organism evidence="3 4">
    <name type="scientific">Orbus sasakiae</name>
    <dbReference type="NCBI Taxonomy" id="1078475"/>
    <lineage>
        <taxon>Bacteria</taxon>
        <taxon>Pseudomonadati</taxon>
        <taxon>Pseudomonadota</taxon>
        <taxon>Gammaproteobacteria</taxon>
        <taxon>Orbales</taxon>
        <taxon>Orbaceae</taxon>
        <taxon>Orbus</taxon>
    </lineage>
</organism>
<sequence length="187" mass="21422">MEQYPELQIEIILNDAIIDLPREGIHVAVRVGEIADSNHFIAHQIGNHRMTLCASPQYLANKGEPSTIDELKDHCLIAYAQSGKVIPWYFYDIKQKQIVYLPSSRLVMNDLQTMMPAVLRGFGIAHLPNWLIKNHIQQGLLVEILPKYQSINYPISVVWPKTHSLPVKTRVVIDAIRQYLPNHLELL</sequence>
<comment type="caution">
    <text evidence="3">The sequence shown here is derived from an EMBL/GenBank/DDBJ whole genome shotgun (WGS) entry which is preliminary data.</text>
</comment>
<evidence type="ECO:0000313" key="4">
    <source>
        <dbReference type="Proteomes" id="UP001500171"/>
    </source>
</evidence>
<dbReference type="Proteomes" id="UP001500171">
    <property type="component" value="Unassembled WGS sequence"/>
</dbReference>
<evidence type="ECO:0000256" key="1">
    <source>
        <dbReference type="ARBA" id="ARBA00009437"/>
    </source>
</evidence>
<dbReference type="EMBL" id="BAABHY010000001">
    <property type="protein sequence ID" value="GAA5103775.1"/>
    <property type="molecule type" value="Genomic_DNA"/>
</dbReference>
<dbReference type="SUPFAM" id="SSF53850">
    <property type="entry name" value="Periplasmic binding protein-like II"/>
    <property type="match status" value="1"/>
</dbReference>
<keyword evidence="4" id="KW-1185">Reference proteome</keyword>
<accession>A0ABP9MWZ8</accession>
<dbReference type="InterPro" id="IPR058163">
    <property type="entry name" value="LysR-type_TF_proteobact-type"/>
</dbReference>
<name>A0ABP9MWZ8_9GAMM</name>
<dbReference type="PANTHER" id="PTHR30537">
    <property type="entry name" value="HTH-TYPE TRANSCRIPTIONAL REGULATOR"/>
    <property type="match status" value="1"/>
</dbReference>
<evidence type="ECO:0000313" key="3">
    <source>
        <dbReference type="EMBL" id="GAA5103775.1"/>
    </source>
</evidence>
<evidence type="ECO:0000259" key="2">
    <source>
        <dbReference type="Pfam" id="PF03466"/>
    </source>
</evidence>
<dbReference type="InterPro" id="IPR005119">
    <property type="entry name" value="LysR_subst-bd"/>
</dbReference>
<comment type="similarity">
    <text evidence="1">Belongs to the LysR transcriptional regulatory family.</text>
</comment>
<dbReference type="Gene3D" id="3.40.190.290">
    <property type="match status" value="1"/>
</dbReference>
<dbReference type="Pfam" id="PF03466">
    <property type="entry name" value="LysR_substrate"/>
    <property type="match status" value="1"/>
</dbReference>
<dbReference type="PANTHER" id="PTHR30537:SF5">
    <property type="entry name" value="HTH-TYPE TRANSCRIPTIONAL ACTIVATOR TTDR-RELATED"/>
    <property type="match status" value="1"/>
</dbReference>
<reference evidence="4" key="1">
    <citation type="journal article" date="2019" name="Int. J. Syst. Evol. Microbiol.">
        <title>The Global Catalogue of Microorganisms (GCM) 10K type strain sequencing project: providing services to taxonomists for standard genome sequencing and annotation.</title>
        <authorList>
            <consortium name="The Broad Institute Genomics Platform"/>
            <consortium name="The Broad Institute Genome Sequencing Center for Infectious Disease"/>
            <person name="Wu L."/>
            <person name="Ma J."/>
        </authorList>
    </citation>
    <scope>NUCLEOTIDE SEQUENCE [LARGE SCALE GENOMIC DNA]</scope>
    <source>
        <strain evidence="4">JCM 18050</strain>
    </source>
</reference>
<gene>
    <name evidence="3" type="ORF">GCM10023211_00520</name>
</gene>